<protein>
    <submittedName>
        <fullName evidence="2">Uncharacterized protein</fullName>
    </submittedName>
</protein>
<sequence length="268" mass="28485">MGIERSLESVRTFRTPTAGPGGRKVCHWCHRCQTGPPQQQSQHSLAQNPSCYCCWWLRNPGCESMSSSVSLEEDRPPLGTLAKLQLEQPKAKRRHYLYFRRHPSSKDSGVRSSLQLALPSRPRTMTVGSVKHPNVLPQPAAASSARVSSPFDYNGAGAGGTGGSGGGIGGGGGGGGGAGSIQTGGRISPHAPPSTGMMRSSTKRCLFDRRPDPIVSKRIFDDNTNAERLRFINRYGFDTHTGKLVASGASSGSSATSLSSAGLHHRHH</sequence>
<dbReference type="EnsemblMetazoa" id="AATE014231-RA">
    <property type="protein sequence ID" value="AATE014231-PA.1"/>
    <property type="gene ID" value="AATE014231"/>
</dbReference>
<dbReference type="VEuPathDB" id="VectorBase:AATE014231"/>
<evidence type="ECO:0000256" key="1">
    <source>
        <dbReference type="SAM" id="MobiDB-lite"/>
    </source>
</evidence>
<name>A0A182JA46_ANOAO</name>
<feature type="region of interest" description="Disordered" evidence="1">
    <location>
        <begin position="246"/>
        <end position="268"/>
    </location>
</feature>
<organism evidence="2">
    <name type="scientific">Anopheles atroparvus</name>
    <name type="common">European mosquito</name>
    <dbReference type="NCBI Taxonomy" id="41427"/>
    <lineage>
        <taxon>Eukaryota</taxon>
        <taxon>Metazoa</taxon>
        <taxon>Ecdysozoa</taxon>
        <taxon>Arthropoda</taxon>
        <taxon>Hexapoda</taxon>
        <taxon>Insecta</taxon>
        <taxon>Pterygota</taxon>
        <taxon>Neoptera</taxon>
        <taxon>Endopterygota</taxon>
        <taxon>Diptera</taxon>
        <taxon>Nematocera</taxon>
        <taxon>Culicoidea</taxon>
        <taxon>Culicidae</taxon>
        <taxon>Anophelinae</taxon>
        <taxon>Anopheles</taxon>
    </lineage>
</organism>
<feature type="compositionally biased region" description="Low complexity" evidence="1">
    <location>
        <begin position="246"/>
        <end position="262"/>
    </location>
</feature>
<evidence type="ECO:0000313" key="2">
    <source>
        <dbReference type="EnsemblMetazoa" id="AATE014231-PA.1"/>
    </source>
</evidence>
<feature type="compositionally biased region" description="Gly residues" evidence="1">
    <location>
        <begin position="164"/>
        <end position="179"/>
    </location>
</feature>
<feature type="region of interest" description="Disordered" evidence="1">
    <location>
        <begin position="164"/>
        <end position="201"/>
    </location>
</feature>
<feature type="region of interest" description="Disordered" evidence="1">
    <location>
        <begin position="124"/>
        <end position="147"/>
    </location>
</feature>
<proteinExistence type="predicted"/>
<reference evidence="2" key="1">
    <citation type="submission" date="2022-08" db="UniProtKB">
        <authorList>
            <consortium name="EnsemblMetazoa"/>
        </authorList>
    </citation>
    <scope>IDENTIFICATION</scope>
    <source>
        <strain evidence="2">EBRO</strain>
    </source>
</reference>
<accession>A0A182JA46</accession>
<dbReference type="AlphaFoldDB" id="A0A182JA46"/>
<feature type="region of interest" description="Disordered" evidence="1">
    <location>
        <begin position="1"/>
        <end position="22"/>
    </location>
</feature>